<dbReference type="GO" id="GO:0000701">
    <property type="term" value="F:purine-specific mismatch base pair DNA N-glycosylase activity"/>
    <property type="evidence" value="ECO:0007669"/>
    <property type="project" value="UniProtKB-EC"/>
</dbReference>
<evidence type="ECO:0000256" key="10">
    <source>
        <dbReference type="ARBA" id="ARBA00023004"/>
    </source>
</evidence>
<dbReference type="InterPro" id="IPR005760">
    <property type="entry name" value="A/G_AdeGlyc_MutY"/>
</dbReference>
<dbReference type="SUPFAM" id="SSF48150">
    <property type="entry name" value="DNA-glycosylase"/>
    <property type="match status" value="1"/>
</dbReference>
<dbReference type="GO" id="GO:0034039">
    <property type="term" value="F:8-oxo-7,8-dihydroguanine DNA N-glycosylase activity"/>
    <property type="evidence" value="ECO:0007669"/>
    <property type="project" value="TreeGrafter"/>
</dbReference>
<sequence>MSTRIALPQLLPQALLAWYNKNARALPWRKDRDPYRVWVSEIMLQQTGAEVVARYYPRFLEAFPTVQALAGADEHALMKRWEGLGYYARARNMQKAARVIAEKYAGVFPDTYEALRELPGVGDYTAGAVASICFDRPTPAVDGNVIRVVARIAGIGDEITDAVKKSIAEALRAIYPTDRPGDFTQSLMELGAVVCLPNGQPRCALCPAAGLCAALRDGTALSLPVKKRKPEKKREERTVFLLSCGGSLALRHRENSGLLGGLWELPNVSGALDEAGAVRQAEAWGTRPAALIKALRRSHIFTHIRWDMVCYEIACREKTPDFTWVTARELRESYALPTAFSKFLDGEKE</sequence>
<evidence type="ECO:0000256" key="13">
    <source>
        <dbReference type="ARBA" id="ARBA00023295"/>
    </source>
</evidence>
<evidence type="ECO:0000256" key="14">
    <source>
        <dbReference type="RuleBase" id="RU365096"/>
    </source>
</evidence>
<dbReference type="InterPro" id="IPR000445">
    <property type="entry name" value="HhH_motif"/>
</dbReference>
<dbReference type="RefSeq" id="WP_073078228.1">
    <property type="nucleotide sequence ID" value="NZ_FQXV01000006.1"/>
</dbReference>
<dbReference type="InterPro" id="IPR044298">
    <property type="entry name" value="MIG/MutY"/>
</dbReference>
<evidence type="ECO:0000256" key="7">
    <source>
        <dbReference type="ARBA" id="ARBA00022723"/>
    </source>
</evidence>
<comment type="function">
    <text evidence="2">Adenine glycosylase active on G-A mispairs. MutY also corrects error-prone DNA synthesis past GO lesions which are due to the oxidatively damaged form of guanine: 7,8-dihydro-8-oxoguanine (8-oxo-dGTP).</text>
</comment>
<proteinExistence type="inferred from homology"/>
<dbReference type="InterPro" id="IPR023170">
    <property type="entry name" value="HhH_base_excis_C"/>
</dbReference>
<dbReference type="NCBIfam" id="TIGR01084">
    <property type="entry name" value="mutY"/>
    <property type="match status" value="1"/>
</dbReference>
<dbReference type="GO" id="GO:0046872">
    <property type="term" value="F:metal ion binding"/>
    <property type="evidence" value="ECO:0007669"/>
    <property type="project" value="UniProtKB-UniRule"/>
</dbReference>
<keyword evidence="17" id="KW-1185">Reference proteome</keyword>
<keyword evidence="6" id="KW-0004">4Fe-4S</keyword>
<keyword evidence="11" id="KW-0411">Iron-sulfur</keyword>
<dbReference type="CDD" id="cd00056">
    <property type="entry name" value="ENDO3c"/>
    <property type="match status" value="1"/>
</dbReference>
<dbReference type="PANTHER" id="PTHR42944:SF1">
    <property type="entry name" value="ADENINE DNA GLYCOSYLASE"/>
    <property type="match status" value="1"/>
</dbReference>
<dbReference type="AlphaFoldDB" id="A0A1M5XPP2"/>
<dbReference type="PANTHER" id="PTHR42944">
    <property type="entry name" value="ADENINE DNA GLYCOSYLASE"/>
    <property type="match status" value="1"/>
</dbReference>
<comment type="catalytic activity">
    <reaction evidence="1 14">
        <text>Hydrolyzes free adenine bases from 7,8-dihydro-8-oxoguanine:adenine mismatched double-stranded DNA, leaving an apurinic site.</text>
        <dbReference type="EC" id="3.2.2.31"/>
    </reaction>
</comment>
<comment type="similarity">
    <text evidence="3 14">Belongs to the Nth/MutY family.</text>
</comment>
<dbReference type="Pfam" id="PF00730">
    <property type="entry name" value="HhH-GPD"/>
    <property type="match status" value="1"/>
</dbReference>
<evidence type="ECO:0000256" key="9">
    <source>
        <dbReference type="ARBA" id="ARBA00022801"/>
    </source>
</evidence>
<dbReference type="FunFam" id="1.10.340.30:FF:000002">
    <property type="entry name" value="Adenine DNA glycosylase"/>
    <property type="match status" value="1"/>
</dbReference>
<evidence type="ECO:0000256" key="11">
    <source>
        <dbReference type="ARBA" id="ARBA00023014"/>
    </source>
</evidence>
<dbReference type="OrthoDB" id="9802365at2"/>
<keyword evidence="13 14" id="KW-0326">Glycosidase</keyword>
<keyword evidence="12" id="KW-0234">DNA repair</keyword>
<dbReference type="STRING" id="1123282.SAMN02745823_01931"/>
<dbReference type="GO" id="GO:0006284">
    <property type="term" value="P:base-excision repair"/>
    <property type="evidence" value="ECO:0007669"/>
    <property type="project" value="UniProtKB-UniRule"/>
</dbReference>
<evidence type="ECO:0000259" key="15">
    <source>
        <dbReference type="SMART" id="SM00478"/>
    </source>
</evidence>
<evidence type="ECO:0000256" key="4">
    <source>
        <dbReference type="ARBA" id="ARBA00012045"/>
    </source>
</evidence>
<dbReference type="GO" id="GO:0006298">
    <property type="term" value="P:mismatch repair"/>
    <property type="evidence" value="ECO:0007669"/>
    <property type="project" value="TreeGrafter"/>
</dbReference>
<dbReference type="Pfam" id="PF14815">
    <property type="entry name" value="NUDIX_4"/>
    <property type="match status" value="1"/>
</dbReference>
<evidence type="ECO:0000313" key="16">
    <source>
        <dbReference type="EMBL" id="SHI01817.1"/>
    </source>
</evidence>
<evidence type="ECO:0000256" key="2">
    <source>
        <dbReference type="ARBA" id="ARBA00002933"/>
    </source>
</evidence>
<dbReference type="GO" id="GO:0035485">
    <property type="term" value="F:adenine/guanine mispair binding"/>
    <property type="evidence" value="ECO:0007669"/>
    <property type="project" value="TreeGrafter"/>
</dbReference>
<dbReference type="EC" id="3.2.2.31" evidence="4 14"/>
<evidence type="ECO:0000256" key="3">
    <source>
        <dbReference type="ARBA" id="ARBA00008343"/>
    </source>
</evidence>
<dbReference type="Gene3D" id="1.10.1670.10">
    <property type="entry name" value="Helix-hairpin-Helix base-excision DNA repair enzymes (C-terminal)"/>
    <property type="match status" value="1"/>
</dbReference>
<evidence type="ECO:0000256" key="5">
    <source>
        <dbReference type="ARBA" id="ARBA00022023"/>
    </source>
</evidence>
<dbReference type="Gene3D" id="3.90.79.10">
    <property type="entry name" value="Nucleoside Triphosphate Pyrophosphohydrolase"/>
    <property type="match status" value="1"/>
</dbReference>
<accession>A0A1M5XPP2</accession>
<evidence type="ECO:0000256" key="12">
    <source>
        <dbReference type="ARBA" id="ARBA00023204"/>
    </source>
</evidence>
<keyword evidence="8 14" id="KW-0227">DNA damage</keyword>
<dbReference type="InterPro" id="IPR029119">
    <property type="entry name" value="MutY_C"/>
</dbReference>
<dbReference type="SUPFAM" id="SSF55811">
    <property type="entry name" value="Nudix"/>
    <property type="match status" value="1"/>
</dbReference>
<evidence type="ECO:0000256" key="6">
    <source>
        <dbReference type="ARBA" id="ARBA00022485"/>
    </source>
</evidence>
<gene>
    <name evidence="16" type="ORF">SAMN02745823_01931</name>
</gene>
<keyword evidence="10 14" id="KW-0408">Iron</keyword>
<feature type="domain" description="HhH-GPD" evidence="15">
    <location>
        <begin position="43"/>
        <end position="193"/>
    </location>
</feature>
<evidence type="ECO:0000313" key="17">
    <source>
        <dbReference type="Proteomes" id="UP000183995"/>
    </source>
</evidence>
<keyword evidence="9" id="KW-0378">Hydrolase</keyword>
<dbReference type="SMART" id="SM00478">
    <property type="entry name" value="ENDO3c"/>
    <property type="match status" value="1"/>
</dbReference>
<reference evidence="16 17" key="1">
    <citation type="submission" date="2016-11" db="EMBL/GenBank/DDBJ databases">
        <authorList>
            <person name="Jaros S."/>
            <person name="Januszkiewicz K."/>
            <person name="Wedrychowicz H."/>
        </authorList>
    </citation>
    <scope>NUCLEOTIDE SEQUENCE [LARGE SCALE GENOMIC DNA]</scope>
    <source>
        <strain evidence="16 17">DSM 10068</strain>
    </source>
</reference>
<dbReference type="GO" id="GO:0032357">
    <property type="term" value="F:oxidized purine DNA binding"/>
    <property type="evidence" value="ECO:0007669"/>
    <property type="project" value="TreeGrafter"/>
</dbReference>
<dbReference type="CDD" id="cd03431">
    <property type="entry name" value="NUDIX_DNA_Glycosylase_C-MutY"/>
    <property type="match status" value="1"/>
</dbReference>
<organism evidence="16 17">
    <name type="scientific">Sporobacter termitidis DSM 10068</name>
    <dbReference type="NCBI Taxonomy" id="1123282"/>
    <lineage>
        <taxon>Bacteria</taxon>
        <taxon>Bacillati</taxon>
        <taxon>Bacillota</taxon>
        <taxon>Clostridia</taxon>
        <taxon>Eubacteriales</taxon>
        <taxon>Oscillospiraceae</taxon>
        <taxon>Sporobacter</taxon>
    </lineage>
</organism>
<dbReference type="EMBL" id="FQXV01000006">
    <property type="protein sequence ID" value="SHI01817.1"/>
    <property type="molecule type" value="Genomic_DNA"/>
</dbReference>
<evidence type="ECO:0000256" key="1">
    <source>
        <dbReference type="ARBA" id="ARBA00000843"/>
    </source>
</evidence>
<evidence type="ECO:0000256" key="8">
    <source>
        <dbReference type="ARBA" id="ARBA00022763"/>
    </source>
</evidence>
<dbReference type="GO" id="GO:0051539">
    <property type="term" value="F:4 iron, 4 sulfur cluster binding"/>
    <property type="evidence" value="ECO:0007669"/>
    <property type="project" value="UniProtKB-UniRule"/>
</dbReference>
<name>A0A1M5XPP2_9FIRM</name>
<protein>
    <recommendedName>
        <fullName evidence="5 14">Adenine DNA glycosylase</fullName>
        <ecNumber evidence="4 14">3.2.2.31</ecNumber>
    </recommendedName>
</protein>
<keyword evidence="7" id="KW-0479">Metal-binding</keyword>
<dbReference type="InterPro" id="IPR011257">
    <property type="entry name" value="DNA_glycosylase"/>
</dbReference>
<dbReference type="Proteomes" id="UP000183995">
    <property type="component" value="Unassembled WGS sequence"/>
</dbReference>
<dbReference type="InterPro" id="IPR003265">
    <property type="entry name" value="HhH-GPD_domain"/>
</dbReference>
<dbReference type="InterPro" id="IPR015797">
    <property type="entry name" value="NUDIX_hydrolase-like_dom_sf"/>
</dbReference>
<dbReference type="Pfam" id="PF00633">
    <property type="entry name" value="HHH"/>
    <property type="match status" value="1"/>
</dbReference>
<dbReference type="Gene3D" id="1.10.340.30">
    <property type="entry name" value="Hypothetical protein, domain 2"/>
    <property type="match status" value="1"/>
</dbReference>
<comment type="cofactor">
    <cofactor evidence="14">
        <name>[4Fe-4S] cluster</name>
        <dbReference type="ChEBI" id="CHEBI:49883"/>
    </cofactor>
    <text evidence="14">Binds 1 [4Fe-4S] cluster.</text>
</comment>